<sequence length="213" mass="23498">MKLWNGDAMSEVASMVGVPLSTDKVTQDRSNHFYARVLIEVDVSKPPMLSFPIRLPSRKVVNQYVVYETFPNYCFHCKEYGHQPFICKKLTTKEREMAELKEENGKDKNKEVGIIEAVAHDTLKENSATKPDTMPAAPEPAIALEPVAPVEPSALRGALTRVPVSEIPLEPVQEPQTVTAIHSAASDAMTTVSGEEDPLSWLRVLPSSSDVIL</sequence>
<organism evidence="1 2">
    <name type="scientific">Cuscuta europaea</name>
    <name type="common">European dodder</name>
    <dbReference type="NCBI Taxonomy" id="41803"/>
    <lineage>
        <taxon>Eukaryota</taxon>
        <taxon>Viridiplantae</taxon>
        <taxon>Streptophyta</taxon>
        <taxon>Embryophyta</taxon>
        <taxon>Tracheophyta</taxon>
        <taxon>Spermatophyta</taxon>
        <taxon>Magnoliopsida</taxon>
        <taxon>eudicotyledons</taxon>
        <taxon>Gunneridae</taxon>
        <taxon>Pentapetalae</taxon>
        <taxon>asterids</taxon>
        <taxon>lamiids</taxon>
        <taxon>Solanales</taxon>
        <taxon>Convolvulaceae</taxon>
        <taxon>Cuscuteae</taxon>
        <taxon>Cuscuta</taxon>
        <taxon>Cuscuta subgen. Cuscuta</taxon>
    </lineage>
</organism>
<dbReference type="EMBL" id="CAMAPE010000003">
    <property type="protein sequence ID" value="CAH9055749.1"/>
    <property type="molecule type" value="Genomic_DNA"/>
</dbReference>
<gene>
    <name evidence="1" type="ORF">CEURO_LOCUS856</name>
</gene>
<accession>A0A9P0YHF0</accession>
<dbReference type="PANTHER" id="PTHR31286:SF180">
    <property type="entry name" value="OS10G0362600 PROTEIN"/>
    <property type="match status" value="1"/>
</dbReference>
<proteinExistence type="predicted"/>
<dbReference type="PANTHER" id="PTHR31286">
    <property type="entry name" value="GLYCINE-RICH CELL WALL STRUCTURAL PROTEIN 1.8-LIKE"/>
    <property type="match status" value="1"/>
</dbReference>
<dbReference type="Proteomes" id="UP001152484">
    <property type="component" value="Unassembled WGS sequence"/>
</dbReference>
<dbReference type="AlphaFoldDB" id="A0A9P0YHF0"/>
<keyword evidence="2" id="KW-1185">Reference proteome</keyword>
<evidence type="ECO:0008006" key="3">
    <source>
        <dbReference type="Google" id="ProtNLM"/>
    </source>
</evidence>
<dbReference type="OrthoDB" id="1302923at2759"/>
<reference evidence="1" key="1">
    <citation type="submission" date="2022-07" db="EMBL/GenBank/DDBJ databases">
        <authorList>
            <person name="Macas J."/>
            <person name="Novak P."/>
            <person name="Neumann P."/>
        </authorList>
    </citation>
    <scope>NUCLEOTIDE SEQUENCE</scope>
</reference>
<name>A0A9P0YHF0_CUSEU</name>
<evidence type="ECO:0000313" key="1">
    <source>
        <dbReference type="EMBL" id="CAH9055749.1"/>
    </source>
</evidence>
<protein>
    <recommendedName>
        <fullName evidence="3">DUF4283 domain-containing protein</fullName>
    </recommendedName>
</protein>
<comment type="caution">
    <text evidence="1">The sequence shown here is derived from an EMBL/GenBank/DDBJ whole genome shotgun (WGS) entry which is preliminary data.</text>
</comment>
<evidence type="ECO:0000313" key="2">
    <source>
        <dbReference type="Proteomes" id="UP001152484"/>
    </source>
</evidence>
<dbReference type="InterPro" id="IPR040256">
    <property type="entry name" value="At4g02000-like"/>
</dbReference>